<keyword evidence="3" id="KW-1185">Reference proteome</keyword>
<evidence type="ECO:0000313" key="3">
    <source>
        <dbReference type="Proteomes" id="UP001652431"/>
    </source>
</evidence>
<evidence type="ECO:0000313" key="2">
    <source>
        <dbReference type="EMBL" id="MCU6685320.1"/>
    </source>
</evidence>
<dbReference type="RefSeq" id="WP_262574534.1">
    <property type="nucleotide sequence ID" value="NZ_JAOQJU010000001.1"/>
</dbReference>
<dbReference type="EMBL" id="JAOQJU010000001">
    <property type="protein sequence ID" value="MCU6685320.1"/>
    <property type="molecule type" value="Genomic_DNA"/>
</dbReference>
<sequence>MRHKRTRRQQHVDTLSHHGDMAERKPDSKARADFKRPAYQARSLIAQQGRQMQRESVEEYLARKYNIKGETRGGQKRSD</sequence>
<evidence type="ECO:0008006" key="4">
    <source>
        <dbReference type="Google" id="ProtNLM"/>
    </source>
</evidence>
<feature type="compositionally biased region" description="Basic and acidic residues" evidence="1">
    <location>
        <begin position="10"/>
        <end position="36"/>
    </location>
</feature>
<name>A0ABT2RIY1_9FIRM</name>
<evidence type="ECO:0000256" key="1">
    <source>
        <dbReference type="SAM" id="MobiDB-lite"/>
    </source>
</evidence>
<comment type="caution">
    <text evidence="2">The sequence shown here is derived from an EMBL/GenBank/DDBJ whole genome shotgun (WGS) entry which is preliminary data.</text>
</comment>
<reference evidence="2 3" key="1">
    <citation type="journal article" date="2021" name="ISME Commun">
        <title>Automated analysis of genomic sequences facilitates high-throughput and comprehensive description of bacteria.</title>
        <authorList>
            <person name="Hitch T.C.A."/>
        </authorList>
    </citation>
    <scope>NUCLEOTIDE SEQUENCE [LARGE SCALE GENOMIC DNA]</scope>
    <source>
        <strain evidence="2 3">Sanger_03</strain>
    </source>
</reference>
<feature type="region of interest" description="Disordered" evidence="1">
    <location>
        <begin position="1"/>
        <end position="38"/>
    </location>
</feature>
<gene>
    <name evidence="2" type="ORF">OCV99_01920</name>
</gene>
<protein>
    <recommendedName>
        <fullName evidence="4">Transcriptional regulator</fullName>
    </recommendedName>
</protein>
<proteinExistence type="predicted"/>
<dbReference type="Proteomes" id="UP001652431">
    <property type="component" value="Unassembled WGS sequence"/>
</dbReference>
<accession>A0ABT2RIY1</accession>
<organism evidence="2 3">
    <name type="scientific">Dorea acetigenes</name>
    <dbReference type="NCBI Taxonomy" id="2981787"/>
    <lineage>
        <taxon>Bacteria</taxon>
        <taxon>Bacillati</taxon>
        <taxon>Bacillota</taxon>
        <taxon>Clostridia</taxon>
        <taxon>Lachnospirales</taxon>
        <taxon>Lachnospiraceae</taxon>
        <taxon>Dorea</taxon>
    </lineage>
</organism>